<proteinExistence type="predicted"/>
<dbReference type="Pfam" id="PF11804">
    <property type="entry name" value="DUF3325"/>
    <property type="match status" value="1"/>
</dbReference>
<dbReference type="EMBL" id="JBHLWK010000012">
    <property type="protein sequence ID" value="MFC0204654.1"/>
    <property type="molecule type" value="Genomic_DNA"/>
</dbReference>
<evidence type="ECO:0000313" key="2">
    <source>
        <dbReference type="EMBL" id="MFC0204654.1"/>
    </source>
</evidence>
<comment type="caution">
    <text evidence="2">The sequence shown here is derived from an EMBL/GenBank/DDBJ whole genome shotgun (WGS) entry which is preliminary data.</text>
</comment>
<accession>A0ABV6CVA1</accession>
<dbReference type="InterPro" id="IPR021762">
    <property type="entry name" value="DUF3325"/>
</dbReference>
<name>A0ABV6CVA1_9SPHN</name>
<evidence type="ECO:0000256" key="1">
    <source>
        <dbReference type="SAM" id="Phobius"/>
    </source>
</evidence>
<feature type="transmembrane region" description="Helical" evidence="1">
    <location>
        <begin position="44"/>
        <end position="70"/>
    </location>
</feature>
<evidence type="ECO:0000313" key="3">
    <source>
        <dbReference type="Proteomes" id="UP001589798"/>
    </source>
</evidence>
<keyword evidence="1" id="KW-0812">Transmembrane</keyword>
<keyword evidence="1" id="KW-1133">Transmembrane helix</keyword>
<gene>
    <name evidence="2" type="ORF">ACFFJC_10250</name>
</gene>
<protein>
    <submittedName>
        <fullName evidence="2">DUF3325 family protein</fullName>
    </submittedName>
</protein>
<keyword evidence="3" id="KW-1185">Reference proteome</keyword>
<reference evidence="2 3" key="1">
    <citation type="submission" date="2024-09" db="EMBL/GenBank/DDBJ databases">
        <authorList>
            <person name="Sun Q."/>
            <person name="Mori K."/>
        </authorList>
    </citation>
    <scope>NUCLEOTIDE SEQUENCE [LARGE SCALE GENOMIC DNA]</scope>
    <source>
        <strain evidence="2 3">CCM 7706</strain>
    </source>
</reference>
<keyword evidence="1" id="KW-0472">Membrane</keyword>
<dbReference type="Proteomes" id="UP001589798">
    <property type="component" value="Unassembled WGS sequence"/>
</dbReference>
<organism evidence="2 3">
    <name type="scientific">Novosphingobium soli</name>
    <dbReference type="NCBI Taxonomy" id="574956"/>
    <lineage>
        <taxon>Bacteria</taxon>
        <taxon>Pseudomonadati</taxon>
        <taxon>Pseudomonadota</taxon>
        <taxon>Alphaproteobacteria</taxon>
        <taxon>Sphingomonadales</taxon>
        <taxon>Sphingomonadaceae</taxon>
        <taxon>Novosphingobium</taxon>
    </lineage>
</organism>
<sequence>MMHLLVFLMVLAAFLALAAGMKRHQRDLLGRTLPFGQTRVVRSAGWLLLAAGWVLDTVLLGPAVGTLAILGEASISAWLSIAIINRQSARAGR</sequence>
<dbReference type="RefSeq" id="WP_379487411.1">
    <property type="nucleotide sequence ID" value="NZ_JBHLWK010000012.1"/>
</dbReference>